<comment type="caution">
    <text evidence="1">The sequence shown here is derived from an EMBL/GenBank/DDBJ whole genome shotgun (WGS) entry which is preliminary data.</text>
</comment>
<accession>A0ACA9YBH2</accession>
<dbReference type="Proteomes" id="UP001152531">
    <property type="component" value="Unassembled WGS sequence"/>
</dbReference>
<protein>
    <submittedName>
        <fullName evidence="1">Uncharacterized protein</fullName>
    </submittedName>
</protein>
<proteinExistence type="predicted"/>
<dbReference type="EMBL" id="CALSDN010000009">
    <property type="protein sequence ID" value="CAH6722417.1"/>
    <property type="molecule type" value="Genomic_DNA"/>
</dbReference>
<reference evidence="1" key="1">
    <citation type="submission" date="2022-06" db="EMBL/GenBank/DDBJ databases">
        <authorList>
            <person name="Legras J.-L."/>
            <person name="Devillers H."/>
            <person name="Grondin C."/>
        </authorList>
    </citation>
    <scope>NUCLEOTIDE SEQUENCE</scope>
    <source>
        <strain evidence="1">CLIB 1444</strain>
    </source>
</reference>
<organism evidence="1 2">
    <name type="scientific">[Candida] jaroonii</name>
    <dbReference type="NCBI Taxonomy" id="467808"/>
    <lineage>
        <taxon>Eukaryota</taxon>
        <taxon>Fungi</taxon>
        <taxon>Dikarya</taxon>
        <taxon>Ascomycota</taxon>
        <taxon>Saccharomycotina</taxon>
        <taxon>Pichiomycetes</taxon>
        <taxon>Debaryomycetaceae</taxon>
        <taxon>Yamadazyma</taxon>
    </lineage>
</organism>
<evidence type="ECO:0000313" key="2">
    <source>
        <dbReference type="Proteomes" id="UP001152531"/>
    </source>
</evidence>
<gene>
    <name evidence="1" type="ORF">CLIB1444_09S03114</name>
</gene>
<evidence type="ECO:0000313" key="1">
    <source>
        <dbReference type="EMBL" id="CAH6722417.1"/>
    </source>
</evidence>
<name>A0ACA9YBH2_9ASCO</name>
<sequence length="137" mass="14076">MVSIKSLSVLAFSAVTLGATTTSTYGDYATYPAVPKTASINGFADPIYTKLPDCAQACVQEDTGITPCPYWDTGCLCVMQNWGGKVADCVASACRGDNVKSVTSLATSLCSSVGAPSPYWFIPATASEALVVAVTAA</sequence>
<keyword evidence="2" id="KW-1185">Reference proteome</keyword>